<feature type="compositionally biased region" description="Low complexity" evidence="1">
    <location>
        <begin position="787"/>
        <end position="800"/>
    </location>
</feature>
<gene>
    <name evidence="2" type="ORF">SUNI508_05012</name>
</gene>
<dbReference type="EMBL" id="JARVKF010000124">
    <property type="protein sequence ID" value="KAK9422333.1"/>
    <property type="molecule type" value="Genomic_DNA"/>
</dbReference>
<sequence>MDPLPSEQVKDCLLLLSGDRFIGRKFLYSDENGMSIKLGYETPRFGQPFWTIILQFRGEKNDSLQWSGLVDVHLKIYNDDVEFFETEECTVADLESEEFLGASTVGELRKLDRSMWLFLKVKMREGRKAIVSGWPMPYVGPEPDDSWYNMRERIEGICYLDELVNAGIFSCLLQCREQDFEEWQQVVSRYLGQTLPFEPSFGWDEDHFDKVIPEFRGRESVQSQNVFSSKDAENMCHEKQSAVFFPDNENSRDDESFLVSITLNREFSDEYYNCIKRTMTMSQPVGIAFRLGERFSEVGLIWTGRVVGSNQIPATGRPSLKSGEKEIVLLVFRPSDPQLRSWQIRHHAINVNKQLSAGQWRHRDYLKTTSIYLVPNIASAGAISQVCRIAQLLMGNDAEIGSANYLTLRHKSKDIGYWGIERQVPSQWAHRLHADITCAASLLTLQDKPADLDCHPHVAHLVWATGRILPTYNFLQTTDDVFRDTCLHQLRGSMLTPYTEVLSRAQLGHAALCGDHWNQPLAVTATVLFDNPTVGRVVLSCSKNAMVAKVANATDAAARKAVDDYNQDLKDKKFHKTYFTVVRSKLPRVEADMVIALLKHKGRDLKCWQKKQDASTNWSLHLSAAEWFLKVVRYTGLNPDIHWDLDRNENPMLLKIRDHFESSTDPFAVLLRDCLNLKLNWEDLETQFLKAHGKWLCSFDGAVCHDPEMLKLKPTSPKDIIVEVMTSIVLHAGSALCATPRVSSVDSYAIFNEHVAKATLIGDAVEDYLHIHAAFIEHLRQLNTNYNSEGSQQSSSNPSSYLTINRGDGIRDSSPESSTGNTLLPRVALSVEDGLAAIKGVVVQDLKRPLANKDGEGGLLGDIRGLTADGGVTQAE</sequence>
<proteinExistence type="predicted"/>
<feature type="region of interest" description="Disordered" evidence="1">
    <location>
        <begin position="786"/>
        <end position="821"/>
    </location>
</feature>
<keyword evidence="3" id="KW-1185">Reference proteome</keyword>
<name>A0ABR2V5Z5_9PEZI</name>
<evidence type="ECO:0000313" key="2">
    <source>
        <dbReference type="EMBL" id="KAK9422333.1"/>
    </source>
</evidence>
<comment type="caution">
    <text evidence="2">The sequence shown here is derived from an EMBL/GenBank/DDBJ whole genome shotgun (WGS) entry which is preliminary data.</text>
</comment>
<reference evidence="2 3" key="1">
    <citation type="journal article" date="2024" name="J. Plant Pathol.">
        <title>Sequence and assembly of the genome of Seiridium unicorne, isolate CBS 538.82, causal agent of cypress canker disease.</title>
        <authorList>
            <person name="Scali E."/>
            <person name="Rocca G.D."/>
            <person name="Danti R."/>
            <person name="Garbelotto M."/>
            <person name="Barberini S."/>
            <person name="Baroncelli R."/>
            <person name="Emiliani G."/>
        </authorList>
    </citation>
    <scope>NUCLEOTIDE SEQUENCE [LARGE SCALE GENOMIC DNA]</scope>
    <source>
        <strain evidence="2 3">BM-138-508</strain>
    </source>
</reference>
<protein>
    <submittedName>
        <fullName evidence="2">Uncharacterized protein</fullName>
    </submittedName>
</protein>
<dbReference type="Proteomes" id="UP001408356">
    <property type="component" value="Unassembled WGS sequence"/>
</dbReference>
<accession>A0ABR2V5Z5</accession>
<evidence type="ECO:0000313" key="3">
    <source>
        <dbReference type="Proteomes" id="UP001408356"/>
    </source>
</evidence>
<evidence type="ECO:0000256" key="1">
    <source>
        <dbReference type="SAM" id="MobiDB-lite"/>
    </source>
</evidence>
<organism evidence="2 3">
    <name type="scientific">Seiridium unicorne</name>
    <dbReference type="NCBI Taxonomy" id="138068"/>
    <lineage>
        <taxon>Eukaryota</taxon>
        <taxon>Fungi</taxon>
        <taxon>Dikarya</taxon>
        <taxon>Ascomycota</taxon>
        <taxon>Pezizomycotina</taxon>
        <taxon>Sordariomycetes</taxon>
        <taxon>Xylariomycetidae</taxon>
        <taxon>Amphisphaeriales</taxon>
        <taxon>Sporocadaceae</taxon>
        <taxon>Seiridium</taxon>
    </lineage>
</organism>